<evidence type="ECO:0000313" key="2">
    <source>
        <dbReference type="EMBL" id="MCX2819595.1"/>
    </source>
</evidence>
<gene>
    <name evidence="2" type="ORF">EGH25_09570</name>
</gene>
<dbReference type="AlphaFoldDB" id="A0A9Q4C5P2"/>
<proteinExistence type="predicted"/>
<dbReference type="EMBL" id="RKLV01000010">
    <property type="protein sequence ID" value="MCX2819595.1"/>
    <property type="molecule type" value="Genomic_DNA"/>
</dbReference>
<sequence length="104" mass="11933">MARIDATDLLPAQRLRDAVADGEITQIHRGDRHADEGDTFVVDGNEYELVEVRERRLGELTDEDARAEGSPNLKAYKRRIEETHDTEWDDGSTAYLHDFEPTYD</sequence>
<protein>
    <submittedName>
        <fullName evidence="2">ASCH domain-containing protein</fullName>
    </submittedName>
</protein>
<accession>A0A9Q4C5P2</accession>
<evidence type="ECO:0000256" key="1">
    <source>
        <dbReference type="SAM" id="MobiDB-lite"/>
    </source>
</evidence>
<evidence type="ECO:0000313" key="3">
    <source>
        <dbReference type="Proteomes" id="UP001149411"/>
    </source>
</evidence>
<reference evidence="2" key="1">
    <citation type="submission" date="2022-09" db="EMBL/GenBank/DDBJ databases">
        <title>Haloadaptaus new haloarchaeum isolated from saline soil.</title>
        <authorList>
            <person name="Duran-Viseras A."/>
            <person name="Sanchez-Porro C."/>
            <person name="Ventosa A."/>
        </authorList>
    </citation>
    <scope>NUCLEOTIDE SEQUENCE</scope>
    <source>
        <strain evidence="2">F3-133</strain>
    </source>
</reference>
<dbReference type="RefSeq" id="WP_266087997.1">
    <property type="nucleotide sequence ID" value="NZ_RKLV01000010.1"/>
</dbReference>
<comment type="caution">
    <text evidence="2">The sequence shown here is derived from an EMBL/GenBank/DDBJ whole genome shotgun (WGS) entry which is preliminary data.</text>
</comment>
<name>A0A9Q4C5P2_9EURY</name>
<dbReference type="SUPFAM" id="SSF88697">
    <property type="entry name" value="PUA domain-like"/>
    <property type="match status" value="1"/>
</dbReference>
<feature type="region of interest" description="Disordered" evidence="1">
    <location>
        <begin position="83"/>
        <end position="104"/>
    </location>
</feature>
<organism evidence="2 3">
    <name type="scientific">Halorutilus salinus</name>
    <dbReference type="NCBI Taxonomy" id="2487751"/>
    <lineage>
        <taxon>Archaea</taxon>
        <taxon>Methanobacteriati</taxon>
        <taxon>Methanobacteriota</taxon>
        <taxon>Stenosarchaea group</taxon>
        <taxon>Halobacteria</taxon>
        <taxon>Halorutilales</taxon>
        <taxon>Halorutilaceae</taxon>
        <taxon>Halorutilus</taxon>
    </lineage>
</organism>
<keyword evidence="3" id="KW-1185">Reference proteome</keyword>
<dbReference type="Proteomes" id="UP001149411">
    <property type="component" value="Unassembled WGS sequence"/>
</dbReference>
<dbReference type="InterPro" id="IPR015947">
    <property type="entry name" value="PUA-like_sf"/>
</dbReference>